<evidence type="ECO:0000313" key="1">
    <source>
        <dbReference type="EMBL" id="TNC47468.1"/>
    </source>
</evidence>
<evidence type="ECO:0008006" key="3">
    <source>
        <dbReference type="Google" id="ProtNLM"/>
    </source>
</evidence>
<comment type="caution">
    <text evidence="1">The sequence shown here is derived from an EMBL/GenBank/DDBJ whole genome shotgun (WGS) entry which is preliminary data.</text>
</comment>
<reference evidence="1 2" key="1">
    <citation type="submission" date="2019-06" db="EMBL/GenBank/DDBJ databases">
        <title>YIM 131921 draft genome.</title>
        <authorList>
            <person name="Jiang L."/>
        </authorList>
    </citation>
    <scope>NUCLEOTIDE SEQUENCE [LARGE SCALE GENOMIC DNA]</scope>
    <source>
        <strain evidence="1 2">YIM 131921</strain>
    </source>
</reference>
<accession>A0A5C4MNQ9</accession>
<evidence type="ECO:0000313" key="2">
    <source>
        <dbReference type="Proteomes" id="UP000305887"/>
    </source>
</evidence>
<sequence length="117" mass="13293">MADLPPATRLLGNKSYDADWLRDELKARGLRGGLRVCIPAQSKRNCPATHNRKLTKTRCRIENAVVSLTDWRALAMRSTRCRDLFLSAVALATAVIFRLRSWAPIVGHTSYIRHRYS</sequence>
<organism evidence="1 2">
    <name type="scientific">Rubellimicrobium rubrum</name>
    <dbReference type="NCBI Taxonomy" id="2585369"/>
    <lineage>
        <taxon>Bacteria</taxon>
        <taxon>Pseudomonadati</taxon>
        <taxon>Pseudomonadota</taxon>
        <taxon>Alphaproteobacteria</taxon>
        <taxon>Rhodobacterales</taxon>
        <taxon>Roseobacteraceae</taxon>
        <taxon>Rubellimicrobium</taxon>
    </lineage>
</organism>
<name>A0A5C4MNQ9_9RHOB</name>
<gene>
    <name evidence="1" type="ORF">FHG66_16430</name>
</gene>
<dbReference type="Proteomes" id="UP000305887">
    <property type="component" value="Unassembled WGS sequence"/>
</dbReference>
<dbReference type="OrthoDB" id="32553at2"/>
<dbReference type="EMBL" id="VDFU01000025">
    <property type="protein sequence ID" value="TNC47468.1"/>
    <property type="molecule type" value="Genomic_DNA"/>
</dbReference>
<keyword evidence="2" id="KW-1185">Reference proteome</keyword>
<dbReference type="AlphaFoldDB" id="A0A5C4MNQ9"/>
<protein>
    <recommendedName>
        <fullName evidence="3">Transposase DDE domain-containing protein</fullName>
    </recommendedName>
</protein>
<proteinExistence type="predicted"/>